<evidence type="ECO:0000313" key="1">
    <source>
        <dbReference type="EMBL" id="BDT63527.1"/>
    </source>
</evidence>
<protein>
    <submittedName>
        <fullName evidence="1">Uncharacterized protein</fullName>
    </submittedName>
</protein>
<dbReference type="EMBL" id="LC738885">
    <property type="protein sequence ID" value="BDT63527.1"/>
    <property type="molecule type" value="Genomic_DNA"/>
</dbReference>
<name>A0A9C7BRL4_9VIRU</name>
<accession>A0A9C7BRL4</accession>
<reference evidence="1" key="1">
    <citation type="submission" date="2022-10" db="EMBL/GenBank/DDBJ databases">
        <title>Genome sequences of endogenous nimaviruses in decapod crustaceans.</title>
        <authorList>
            <person name="Kawato S."/>
            <person name="Nozaki R."/>
            <person name="Kondo H."/>
            <person name="Hirono I."/>
        </authorList>
    </citation>
    <scope>NUCLEOTIDE SEQUENCE</scope>
    <source>
        <strain evidence="1">Toyama2020</strain>
    </source>
</reference>
<sequence>MTDTPMHFKSFVTIVSSSDWETIIQEVFVFFEDVNISCFTPNNSDDHLKVTVYNDYIFMKFCPNDRDAAIALAQMTEVNVVFDSIHLETARVKVKTPVLFKKCNDIVVSLKDTVYERNKRMQYIPSKNWQWVTRNGQVVCQKFETLVTAKVIKNTNDAICCFHKKRHFPREFKVKIHFVKIMFKEKSDAINCLLNGKLYLKNGIFFEDYKLRIGYVQLKNPCCLANIKCKLLKIITGEEFNTIVGNKKRASKHWVFYKNHKPISISFAHFEKPVTPYYLEMNNEALSRHLCFREFDVNKTNKHDTIN</sequence>
<proteinExistence type="predicted"/>
<organism evidence="1">
    <name type="scientific">Pasiphaea japonica whispovirus</name>
    <dbReference type="NCBI Taxonomy" id="2984286"/>
    <lineage>
        <taxon>Viruses</taxon>
        <taxon>Viruses incertae sedis</taxon>
        <taxon>Naldaviricetes</taxon>
        <taxon>Nimaviridae</taxon>
        <taxon>Whispovirus</taxon>
    </lineage>
</organism>